<dbReference type="Proteomes" id="UP000823635">
    <property type="component" value="Unassembled WGS sequence"/>
</dbReference>
<evidence type="ECO:0000313" key="6">
    <source>
        <dbReference type="Proteomes" id="UP000823635"/>
    </source>
</evidence>
<dbReference type="Gene3D" id="3.40.1780.10">
    <property type="entry name" value="QueA-like"/>
    <property type="match status" value="1"/>
</dbReference>
<dbReference type="AlphaFoldDB" id="A0A9D9DNN0"/>
<dbReference type="Pfam" id="PF02547">
    <property type="entry name" value="Queuosine_synth"/>
    <property type="match status" value="1"/>
</dbReference>
<name>A0A9D9DNN0_9BACT</name>
<sequence length="400" mass="45391">IRIEDFNYNLPEERIAKYPLEKRDWSKLLIFKDGKISEDKFYNLAEILPSDSLMVFNNTKVVPARMMFRKASGAAIEIFCLEPHSPSDYNLSFASKGECEWSVVIGNAKKWKEGPVYFVTNGMADAEKLNLRAELIQKNESRASLVRFIWDTDATFSEVLDICGRIPIPPYLKRETENIDLERYQTLYAKIKGSVAAPTAGLHFTDNVLKEIDSKGIARMNLCLHVGAGTFMPVKSEYISGHKMHTEPFSVTVDFVESLYNALGNKKIIAVGTTSARSLESLYYCGVHCLEHGNPAWVSQWEPYGELRGHDAKDAVGALLDYMKINKLQQFKARTSIIIVPSYSFRITDILVTNFHQPQSTLLLLISAFTGGERWRDIYSYALEHGFRFLSYGDSSVLFR</sequence>
<gene>
    <name evidence="5" type="ORF">IAC68_07400</name>
</gene>
<dbReference type="EMBL" id="JADINB010000156">
    <property type="protein sequence ID" value="MBO8429736.1"/>
    <property type="molecule type" value="Genomic_DNA"/>
</dbReference>
<evidence type="ECO:0000256" key="3">
    <source>
        <dbReference type="ARBA" id="ARBA00022691"/>
    </source>
</evidence>
<dbReference type="GO" id="GO:0051075">
    <property type="term" value="F:S-adenosylmethionine:tRNA ribosyltransferase-isomerase activity"/>
    <property type="evidence" value="ECO:0007669"/>
    <property type="project" value="TreeGrafter"/>
</dbReference>
<feature type="non-terminal residue" evidence="5">
    <location>
        <position position="1"/>
    </location>
</feature>
<evidence type="ECO:0000256" key="2">
    <source>
        <dbReference type="ARBA" id="ARBA00022679"/>
    </source>
</evidence>
<dbReference type="InterPro" id="IPR042119">
    <property type="entry name" value="QueA_dom2"/>
</dbReference>
<dbReference type="Gene3D" id="2.40.10.240">
    <property type="entry name" value="QueA-like"/>
    <property type="match status" value="1"/>
</dbReference>
<reference evidence="5" key="1">
    <citation type="submission" date="2020-10" db="EMBL/GenBank/DDBJ databases">
        <authorList>
            <person name="Gilroy R."/>
        </authorList>
    </citation>
    <scope>NUCLEOTIDE SEQUENCE</scope>
    <source>
        <strain evidence="5">15467</strain>
    </source>
</reference>
<dbReference type="InterPro" id="IPR042118">
    <property type="entry name" value="QueA_dom1"/>
</dbReference>
<dbReference type="GO" id="GO:0008616">
    <property type="term" value="P:tRNA queuosine(34) biosynthetic process"/>
    <property type="evidence" value="ECO:0007669"/>
    <property type="project" value="UniProtKB-KW"/>
</dbReference>
<evidence type="ECO:0000256" key="4">
    <source>
        <dbReference type="ARBA" id="ARBA00022785"/>
    </source>
</evidence>
<dbReference type="InterPro" id="IPR003699">
    <property type="entry name" value="QueA"/>
</dbReference>
<proteinExistence type="inferred from homology"/>
<protein>
    <submittedName>
        <fullName evidence="5">S-adenosylmethionine:tRNA ribosyltransferase-isomerase</fullName>
    </submittedName>
</protein>
<accession>A0A9D9DNN0</accession>
<dbReference type="SUPFAM" id="SSF111337">
    <property type="entry name" value="QueA-like"/>
    <property type="match status" value="1"/>
</dbReference>
<evidence type="ECO:0000256" key="1">
    <source>
        <dbReference type="ARBA" id="ARBA00022490"/>
    </source>
</evidence>
<keyword evidence="3" id="KW-0949">S-adenosyl-L-methionine</keyword>
<dbReference type="InterPro" id="IPR036100">
    <property type="entry name" value="QueA_sf"/>
</dbReference>
<keyword evidence="2" id="KW-0808">Transferase</keyword>
<keyword evidence="4" id="KW-0671">Queuosine biosynthesis</keyword>
<evidence type="ECO:0000313" key="5">
    <source>
        <dbReference type="EMBL" id="MBO8429736.1"/>
    </source>
</evidence>
<dbReference type="PANTHER" id="PTHR30307">
    <property type="entry name" value="S-ADENOSYLMETHIONINE:TRNA RIBOSYLTRANSFERASE-ISOMERASE"/>
    <property type="match status" value="1"/>
</dbReference>
<comment type="caution">
    <text evidence="5">The sequence shown here is derived from an EMBL/GenBank/DDBJ whole genome shotgun (WGS) entry which is preliminary data.</text>
</comment>
<organism evidence="5 6">
    <name type="scientific">Candidatus Egerieousia excrementavium</name>
    <dbReference type="NCBI Taxonomy" id="2840778"/>
    <lineage>
        <taxon>Bacteria</taxon>
        <taxon>Pseudomonadati</taxon>
        <taxon>Bacteroidota</taxon>
        <taxon>Bacteroidia</taxon>
        <taxon>Bacteroidales</taxon>
        <taxon>Candidatus Egerieousia</taxon>
    </lineage>
</organism>
<reference evidence="5" key="2">
    <citation type="journal article" date="2021" name="PeerJ">
        <title>Extensive microbial diversity within the chicken gut microbiome revealed by metagenomics and culture.</title>
        <authorList>
            <person name="Gilroy R."/>
            <person name="Ravi A."/>
            <person name="Getino M."/>
            <person name="Pursley I."/>
            <person name="Horton D.L."/>
            <person name="Alikhan N.F."/>
            <person name="Baker D."/>
            <person name="Gharbi K."/>
            <person name="Hall N."/>
            <person name="Watson M."/>
            <person name="Adriaenssens E.M."/>
            <person name="Foster-Nyarko E."/>
            <person name="Jarju S."/>
            <person name="Secka A."/>
            <person name="Antonio M."/>
            <person name="Oren A."/>
            <person name="Chaudhuri R.R."/>
            <person name="La Ragione R."/>
            <person name="Hildebrand F."/>
            <person name="Pallen M.J."/>
        </authorList>
    </citation>
    <scope>NUCLEOTIDE SEQUENCE</scope>
    <source>
        <strain evidence="5">15467</strain>
    </source>
</reference>
<keyword evidence="1" id="KW-0963">Cytoplasm</keyword>
<dbReference type="PANTHER" id="PTHR30307:SF0">
    <property type="entry name" value="S-ADENOSYLMETHIONINE:TRNA RIBOSYLTRANSFERASE-ISOMERASE"/>
    <property type="match status" value="1"/>
</dbReference>
<dbReference type="HAMAP" id="MF_00113">
    <property type="entry name" value="QueA"/>
    <property type="match status" value="1"/>
</dbReference>